<evidence type="ECO:0000256" key="1">
    <source>
        <dbReference type="SAM" id="Phobius"/>
    </source>
</evidence>
<organism evidence="3 4">
    <name type="scientific">Tetranychus urticae</name>
    <name type="common">Two-spotted spider mite</name>
    <dbReference type="NCBI Taxonomy" id="32264"/>
    <lineage>
        <taxon>Eukaryota</taxon>
        <taxon>Metazoa</taxon>
        <taxon>Ecdysozoa</taxon>
        <taxon>Arthropoda</taxon>
        <taxon>Chelicerata</taxon>
        <taxon>Arachnida</taxon>
        <taxon>Acari</taxon>
        <taxon>Acariformes</taxon>
        <taxon>Trombidiformes</taxon>
        <taxon>Prostigmata</taxon>
        <taxon>Eleutherengona</taxon>
        <taxon>Raphignathae</taxon>
        <taxon>Tetranychoidea</taxon>
        <taxon>Tetranychidae</taxon>
        <taxon>Tetranychus</taxon>
    </lineage>
</organism>
<keyword evidence="1" id="KW-0472">Membrane</keyword>
<protein>
    <submittedName>
        <fullName evidence="3">Uncharacterized protein</fullName>
    </submittedName>
</protein>
<feature type="transmembrane region" description="Helical" evidence="1">
    <location>
        <begin position="27"/>
        <end position="47"/>
    </location>
</feature>
<sequence>MVFAGVIIMLIIPHLWSCQATFASNSIITLNPAIGVLILNHILALILKSSNKIKHGCAIQ</sequence>
<keyword evidence="2" id="KW-0732">Signal</keyword>
<keyword evidence="4" id="KW-1185">Reference proteome</keyword>
<keyword evidence="1" id="KW-0812">Transmembrane</keyword>
<name>T1KIG8_TETUR</name>
<feature type="signal peptide" evidence="2">
    <location>
        <begin position="1"/>
        <end position="17"/>
    </location>
</feature>
<evidence type="ECO:0000256" key="2">
    <source>
        <dbReference type="SAM" id="SignalP"/>
    </source>
</evidence>
<proteinExistence type="predicted"/>
<evidence type="ECO:0000313" key="3">
    <source>
        <dbReference type="EnsemblMetazoa" id="tetur12g01310.1"/>
    </source>
</evidence>
<reference evidence="3" key="2">
    <citation type="submission" date="2015-06" db="UniProtKB">
        <authorList>
            <consortium name="EnsemblMetazoa"/>
        </authorList>
    </citation>
    <scope>IDENTIFICATION</scope>
</reference>
<keyword evidence="1" id="KW-1133">Transmembrane helix</keyword>
<accession>T1KIG8</accession>
<dbReference type="Proteomes" id="UP000015104">
    <property type="component" value="Unassembled WGS sequence"/>
</dbReference>
<dbReference type="AlphaFoldDB" id="T1KIG8"/>
<feature type="chain" id="PRO_5004580763" evidence="2">
    <location>
        <begin position="18"/>
        <end position="60"/>
    </location>
</feature>
<reference evidence="4" key="1">
    <citation type="submission" date="2011-08" db="EMBL/GenBank/DDBJ databases">
        <authorList>
            <person name="Rombauts S."/>
        </authorList>
    </citation>
    <scope>NUCLEOTIDE SEQUENCE</scope>
    <source>
        <strain evidence="4">London</strain>
    </source>
</reference>
<dbReference type="HOGENOM" id="CLU_2944656_0_0_1"/>
<dbReference type="EMBL" id="CAEY01000113">
    <property type="status" value="NOT_ANNOTATED_CDS"/>
    <property type="molecule type" value="Genomic_DNA"/>
</dbReference>
<evidence type="ECO:0000313" key="4">
    <source>
        <dbReference type="Proteomes" id="UP000015104"/>
    </source>
</evidence>
<dbReference type="EnsemblMetazoa" id="tetur12g01310.1">
    <property type="protein sequence ID" value="tetur12g01310.1"/>
    <property type="gene ID" value="tetur12g01310"/>
</dbReference>